<evidence type="ECO:0000313" key="5">
    <source>
        <dbReference type="Proteomes" id="UP000215289"/>
    </source>
</evidence>
<dbReference type="GO" id="GO:0016491">
    <property type="term" value="F:oxidoreductase activity"/>
    <property type="evidence" value="ECO:0007669"/>
    <property type="project" value="UniProtKB-KW"/>
</dbReference>
<reference evidence="4 5" key="1">
    <citation type="submission" date="2018-08" db="EMBL/GenBank/DDBJ databases">
        <title>Draft genome sequences of two Aspergillus turcosus clinical strains isolated from bronchoalveolar lavage fluid: one azole-susceptible and the other azole-resistant.</title>
        <authorList>
            <person name="Parent-Michaud M."/>
            <person name="Dufresne P.J."/>
            <person name="Fournier E."/>
            <person name="Martineau C."/>
            <person name="Moreira S."/>
            <person name="Perkins V."/>
            <person name="De Repentigny L."/>
            <person name="Dufresne S.F."/>
        </authorList>
    </citation>
    <scope>NUCLEOTIDE SEQUENCE [LARGE SCALE GENOMIC DNA]</scope>
    <source>
        <strain evidence="4">HMR AF 1038</strain>
    </source>
</reference>
<evidence type="ECO:0000256" key="1">
    <source>
        <dbReference type="ARBA" id="ARBA00022857"/>
    </source>
</evidence>
<feature type="domain" description="NmrA-like" evidence="3">
    <location>
        <begin position="7"/>
        <end position="164"/>
    </location>
</feature>
<evidence type="ECO:0000259" key="3">
    <source>
        <dbReference type="Pfam" id="PF05368"/>
    </source>
</evidence>
<accession>A0A3R7JBC3</accession>
<keyword evidence="1" id="KW-0521">NADP</keyword>
<keyword evidence="2" id="KW-0560">Oxidoreductase</keyword>
<organism evidence="4 5">
    <name type="scientific">Aspergillus turcosus</name>
    <dbReference type="NCBI Taxonomy" id="1245748"/>
    <lineage>
        <taxon>Eukaryota</taxon>
        <taxon>Fungi</taxon>
        <taxon>Dikarya</taxon>
        <taxon>Ascomycota</taxon>
        <taxon>Pezizomycotina</taxon>
        <taxon>Eurotiomycetes</taxon>
        <taxon>Eurotiomycetidae</taxon>
        <taxon>Eurotiales</taxon>
        <taxon>Aspergillaceae</taxon>
        <taxon>Aspergillus</taxon>
        <taxon>Aspergillus subgen. Fumigati</taxon>
    </lineage>
</organism>
<dbReference type="PANTHER" id="PTHR47706">
    <property type="entry name" value="NMRA-LIKE FAMILY PROTEIN"/>
    <property type="match status" value="1"/>
</dbReference>
<dbReference type="PANTHER" id="PTHR47706:SF9">
    <property type="entry name" value="NMRA-LIKE DOMAIN-CONTAINING PROTEIN-RELATED"/>
    <property type="match status" value="1"/>
</dbReference>
<evidence type="ECO:0000313" key="4">
    <source>
        <dbReference type="EMBL" id="RLL93461.1"/>
    </source>
</evidence>
<dbReference type="OrthoDB" id="9974981at2759"/>
<dbReference type="InterPro" id="IPR008030">
    <property type="entry name" value="NmrA-like"/>
</dbReference>
<dbReference type="AlphaFoldDB" id="A0A3R7JBC3"/>
<dbReference type="Proteomes" id="UP000215289">
    <property type="component" value="Unassembled WGS sequence"/>
</dbReference>
<dbReference type="Pfam" id="PF05368">
    <property type="entry name" value="NmrA"/>
    <property type="match status" value="1"/>
</dbReference>
<protein>
    <recommendedName>
        <fullName evidence="3">NmrA-like domain-containing protein</fullName>
    </recommendedName>
</protein>
<comment type="caution">
    <text evidence="4">The sequence shown here is derived from an EMBL/GenBank/DDBJ whole genome shotgun (WGS) entry which is preliminary data.</text>
</comment>
<dbReference type="EMBL" id="NIDN02000308">
    <property type="protein sequence ID" value="RLL93461.1"/>
    <property type="molecule type" value="Genomic_DNA"/>
</dbReference>
<gene>
    <name evidence="4" type="ORF">CFD26_102135</name>
</gene>
<dbReference type="InterPro" id="IPR036291">
    <property type="entry name" value="NAD(P)-bd_dom_sf"/>
</dbReference>
<dbReference type="SUPFAM" id="SSF51735">
    <property type="entry name" value="NAD(P)-binding Rossmann-fold domains"/>
    <property type="match status" value="1"/>
</dbReference>
<sequence>MATNAYKNIIFIGCGGSLGSVLLKSLLSEPTFHVTVLTRESSKARISIPSTASVVTIDDSYPLEDLIKACKGQDVVVNAITSFSVAEQYKFIDAAIAAGVERYVPSEYGLDDNTPEAQELSHVFKDKGMVQQYLCSKESSGLTWAAIACGTWIGWSLRNNFLGLDYLSRSITFTDDG</sequence>
<dbReference type="Gene3D" id="3.40.50.720">
    <property type="entry name" value="NAD(P)-binding Rossmann-like Domain"/>
    <property type="match status" value="1"/>
</dbReference>
<evidence type="ECO:0000256" key="2">
    <source>
        <dbReference type="ARBA" id="ARBA00023002"/>
    </source>
</evidence>
<name>A0A3R7JBC3_9EURO</name>
<dbReference type="STRING" id="1245748.A0A3R7JBC3"/>
<dbReference type="InterPro" id="IPR051609">
    <property type="entry name" value="NmrA/Isoflavone_reductase-like"/>
</dbReference>
<keyword evidence="5" id="KW-1185">Reference proteome</keyword>
<proteinExistence type="predicted"/>